<protein>
    <submittedName>
        <fullName evidence="1">Zn-ribbon domain-containing OB-fold protein</fullName>
    </submittedName>
</protein>
<evidence type="ECO:0000313" key="2">
    <source>
        <dbReference type="Proteomes" id="UP001592528"/>
    </source>
</evidence>
<gene>
    <name evidence="1" type="ORF">ACEZDJ_24840</name>
</gene>
<name>A0ABV6UST0_9ACTN</name>
<dbReference type="SUPFAM" id="SSF50249">
    <property type="entry name" value="Nucleic acid-binding proteins"/>
    <property type="match status" value="1"/>
</dbReference>
<dbReference type="Proteomes" id="UP001592528">
    <property type="component" value="Unassembled WGS sequence"/>
</dbReference>
<evidence type="ECO:0000313" key="1">
    <source>
        <dbReference type="EMBL" id="MFC1404529.1"/>
    </source>
</evidence>
<proteinExistence type="predicted"/>
<accession>A0ABV6UST0</accession>
<reference evidence="1 2" key="1">
    <citation type="submission" date="2024-09" db="EMBL/GenBank/DDBJ databases">
        <authorList>
            <person name="Lee S.D."/>
        </authorList>
    </citation>
    <scope>NUCLEOTIDE SEQUENCE [LARGE SCALE GENOMIC DNA]</scope>
    <source>
        <strain evidence="1 2">N1-5</strain>
    </source>
</reference>
<comment type="caution">
    <text evidence="1">The sequence shown here is derived from an EMBL/GenBank/DDBJ whole genome shotgun (WGS) entry which is preliminary data.</text>
</comment>
<organism evidence="1 2">
    <name type="scientific">Streptacidiphilus cavernicola</name>
    <dbReference type="NCBI Taxonomy" id="3342716"/>
    <lineage>
        <taxon>Bacteria</taxon>
        <taxon>Bacillati</taxon>
        <taxon>Actinomycetota</taxon>
        <taxon>Actinomycetes</taxon>
        <taxon>Kitasatosporales</taxon>
        <taxon>Streptomycetaceae</taxon>
        <taxon>Streptacidiphilus</taxon>
    </lineage>
</organism>
<sequence length="130" mass="14082">MPTAELDPGEHDPAEVFRDGLALGELRYRRCRCRWCADRSAQLRLLCATCGGTEFDWERSSGRGRIYRMAEPTGGGAAGGTAVVELAEGFRMSARLVPVPAHRLWPGAPVRLEVTEDGGALRPAFRAVAA</sequence>
<dbReference type="RefSeq" id="WP_037595150.1">
    <property type="nucleotide sequence ID" value="NZ_JBHEZZ010000015.1"/>
</dbReference>
<dbReference type="InterPro" id="IPR012340">
    <property type="entry name" value="NA-bd_OB-fold"/>
</dbReference>
<dbReference type="EMBL" id="JBHEZZ010000015">
    <property type="protein sequence ID" value="MFC1404529.1"/>
    <property type="molecule type" value="Genomic_DNA"/>
</dbReference>
<keyword evidence="2" id="KW-1185">Reference proteome</keyword>